<dbReference type="InterPro" id="IPR038161">
    <property type="entry name" value="VirB9/CagX/TrbG_C_sf"/>
</dbReference>
<keyword evidence="2" id="KW-0732">Signal</keyword>
<gene>
    <name evidence="3" type="ORF">A7E75_01700</name>
</gene>
<keyword evidence="4" id="KW-1185">Reference proteome</keyword>
<dbReference type="STRING" id="29542.A6070_10315"/>
<dbReference type="InterPro" id="IPR010258">
    <property type="entry name" value="Conjugal_tfr_TrbG/VirB9/CagX"/>
</dbReference>
<evidence type="ECO:0000256" key="1">
    <source>
        <dbReference type="ARBA" id="ARBA00006135"/>
    </source>
</evidence>
<dbReference type="EMBL" id="CP015518">
    <property type="protein sequence ID" value="APG26131.1"/>
    <property type="molecule type" value="Genomic_DNA"/>
</dbReference>
<evidence type="ECO:0000256" key="2">
    <source>
        <dbReference type="ARBA" id="ARBA00022729"/>
    </source>
</evidence>
<dbReference type="Gene3D" id="2.60.40.2500">
    <property type="match status" value="1"/>
</dbReference>
<accession>A0A1L3GJP4</accession>
<dbReference type="Proteomes" id="UP000182264">
    <property type="component" value="Chromosome"/>
</dbReference>
<sequence length="207" mass="23373">MGDKKAWEVAPVENHLFLKPVGDKAATNMTVITSRRVYNFELSAHWSRNGAHPRPNDMFFQVNFCYPLDEAAKERAKAKVQELRERLKRDNIPVPTNWNYWAQGSAEVIPNRAFDDSRFTYFQFTNNREMPAIYVINPDGSESLVNTHIDPARPDTIAVHKIARQMVLRKGGAVACILNKSYDPDGIGNSAGTTVRGVERVVKGAER</sequence>
<name>A0A1L3GJP4_SYNAC</name>
<reference evidence="3 4" key="1">
    <citation type="journal article" date="2017" name="Genome Announc.">
        <title>Complete Genome Sequences of Two Acetylene-Fermenting Pelobacter acetylenicus Strains.</title>
        <authorList>
            <person name="Sutton J.M."/>
            <person name="Baesman S.M."/>
            <person name="Fierst J.L."/>
            <person name="Poret-Peterson A.T."/>
            <person name="Oremland R.S."/>
            <person name="Dunlap D.S."/>
            <person name="Akob D.M."/>
        </authorList>
    </citation>
    <scope>NUCLEOTIDE SEQUENCE [LARGE SCALE GENOMIC DNA]</scope>
    <source>
        <strain evidence="3 4">DSM 3247</strain>
    </source>
</reference>
<dbReference type="AlphaFoldDB" id="A0A1L3GJP4"/>
<dbReference type="KEGG" id="pace:A6070_10315"/>
<evidence type="ECO:0000313" key="4">
    <source>
        <dbReference type="Proteomes" id="UP000182264"/>
    </source>
</evidence>
<organism evidence="3 4">
    <name type="scientific">Syntrophotalea acetylenica</name>
    <name type="common">Pelobacter acetylenicus</name>
    <dbReference type="NCBI Taxonomy" id="29542"/>
    <lineage>
        <taxon>Bacteria</taxon>
        <taxon>Pseudomonadati</taxon>
        <taxon>Thermodesulfobacteriota</taxon>
        <taxon>Desulfuromonadia</taxon>
        <taxon>Desulfuromonadales</taxon>
        <taxon>Syntrophotaleaceae</taxon>
        <taxon>Syntrophotalea</taxon>
    </lineage>
</organism>
<evidence type="ECO:0000313" key="3">
    <source>
        <dbReference type="EMBL" id="APG26131.1"/>
    </source>
</evidence>
<protein>
    <submittedName>
        <fullName evidence="3">Type IV secretion protein</fullName>
    </submittedName>
</protein>
<dbReference type="CDD" id="cd06911">
    <property type="entry name" value="VirB9_CagX_TrbG"/>
    <property type="match status" value="1"/>
</dbReference>
<proteinExistence type="inferred from homology"/>
<comment type="similarity">
    <text evidence="1">Belongs to the TrbG/VirB9 family.</text>
</comment>
<dbReference type="Pfam" id="PF03524">
    <property type="entry name" value="CagX"/>
    <property type="match status" value="1"/>
</dbReference>
<dbReference type="InterPro" id="IPR033645">
    <property type="entry name" value="VirB9/CagX/TrbG_C"/>
</dbReference>